<protein>
    <recommendedName>
        <fullName evidence="1">DNA binding HTH domain-containing protein</fullName>
    </recommendedName>
</protein>
<organism evidence="2 3">
    <name type="scientific">candidate division WOR-3 bacterium RBG_13_43_14</name>
    <dbReference type="NCBI Taxonomy" id="1802590"/>
    <lineage>
        <taxon>Bacteria</taxon>
        <taxon>Bacteria division WOR-3</taxon>
    </lineage>
</organism>
<name>A0A1F4UFD4_UNCW3</name>
<accession>A0A1F4UFD4</accession>
<dbReference type="Pfam" id="PF02954">
    <property type="entry name" value="HTH_8"/>
    <property type="match status" value="1"/>
</dbReference>
<dbReference type="InterPro" id="IPR009057">
    <property type="entry name" value="Homeodomain-like_sf"/>
</dbReference>
<gene>
    <name evidence="2" type="ORF">A2Y85_02185</name>
</gene>
<dbReference type="InterPro" id="IPR002197">
    <property type="entry name" value="HTH_Fis"/>
</dbReference>
<reference evidence="2 3" key="1">
    <citation type="journal article" date="2016" name="Nat. Commun.">
        <title>Thousands of microbial genomes shed light on interconnected biogeochemical processes in an aquifer system.</title>
        <authorList>
            <person name="Anantharaman K."/>
            <person name="Brown C.T."/>
            <person name="Hug L.A."/>
            <person name="Sharon I."/>
            <person name="Castelle C.J."/>
            <person name="Probst A.J."/>
            <person name="Thomas B.C."/>
            <person name="Singh A."/>
            <person name="Wilkins M.J."/>
            <person name="Karaoz U."/>
            <person name="Brodie E.L."/>
            <person name="Williams K.H."/>
            <person name="Hubbard S.S."/>
            <person name="Banfield J.F."/>
        </authorList>
    </citation>
    <scope>NUCLEOTIDE SEQUENCE [LARGE SCALE GENOMIC DNA]</scope>
</reference>
<dbReference type="SUPFAM" id="SSF46689">
    <property type="entry name" value="Homeodomain-like"/>
    <property type="match status" value="1"/>
</dbReference>
<proteinExistence type="predicted"/>
<evidence type="ECO:0000313" key="2">
    <source>
        <dbReference type="EMBL" id="OGC42953.1"/>
    </source>
</evidence>
<dbReference type="Proteomes" id="UP000177025">
    <property type="component" value="Unassembled WGS sequence"/>
</dbReference>
<comment type="caution">
    <text evidence="2">The sequence shown here is derived from an EMBL/GenBank/DDBJ whole genome shotgun (WGS) entry which is preliminary data.</text>
</comment>
<evidence type="ECO:0000259" key="1">
    <source>
        <dbReference type="Pfam" id="PF02954"/>
    </source>
</evidence>
<feature type="domain" description="DNA binding HTH" evidence="1">
    <location>
        <begin position="20"/>
        <end position="60"/>
    </location>
</feature>
<dbReference type="PRINTS" id="PR01590">
    <property type="entry name" value="HTHFIS"/>
</dbReference>
<dbReference type="EMBL" id="MEUM01000043">
    <property type="protein sequence ID" value="OGC42953.1"/>
    <property type="molecule type" value="Genomic_DNA"/>
</dbReference>
<dbReference type="Gene3D" id="1.10.10.60">
    <property type="entry name" value="Homeodomain-like"/>
    <property type="match status" value="1"/>
</dbReference>
<sequence>MYDIGVAGDGVERPAIDSARDDFERHHIIDVLDKTDWRMGEAASRLGIDRSTLFRKMKKYGISR</sequence>
<dbReference type="GO" id="GO:0043565">
    <property type="term" value="F:sequence-specific DNA binding"/>
    <property type="evidence" value="ECO:0007669"/>
    <property type="project" value="InterPro"/>
</dbReference>
<dbReference type="AlphaFoldDB" id="A0A1F4UFD4"/>
<evidence type="ECO:0000313" key="3">
    <source>
        <dbReference type="Proteomes" id="UP000177025"/>
    </source>
</evidence>